<dbReference type="GO" id="GO:0003824">
    <property type="term" value="F:catalytic activity"/>
    <property type="evidence" value="ECO:0007669"/>
    <property type="project" value="InterPro"/>
</dbReference>
<dbReference type="EMBL" id="FNXF01000044">
    <property type="protein sequence ID" value="SEI14412.1"/>
    <property type="molecule type" value="Genomic_DNA"/>
</dbReference>
<feature type="domain" description="Condensation" evidence="1">
    <location>
        <begin position="9"/>
        <end position="356"/>
    </location>
</feature>
<reference evidence="3" key="1">
    <citation type="submission" date="2016-10" db="EMBL/GenBank/DDBJ databases">
        <authorList>
            <person name="Varghese N."/>
            <person name="Submissions S."/>
        </authorList>
    </citation>
    <scope>NUCLEOTIDE SEQUENCE [LARGE SCALE GENOMIC DNA]</scope>
    <source>
        <strain evidence="3">DSM 17616</strain>
    </source>
</reference>
<dbReference type="STRING" id="173990.SAMN05660691_04192"/>
<feature type="non-terminal residue" evidence="2">
    <location>
        <position position="391"/>
    </location>
</feature>
<dbReference type="CDD" id="cd19531">
    <property type="entry name" value="LCL_NRPS-like"/>
    <property type="match status" value="1"/>
</dbReference>
<evidence type="ECO:0000259" key="1">
    <source>
        <dbReference type="Pfam" id="PF00668"/>
    </source>
</evidence>
<keyword evidence="3" id="KW-1185">Reference proteome</keyword>
<sequence>MRVHRIATDSQTVSPEQVNALVRDDASRAFDLSDDLMLRVSWLATGADTGVLLFNMHHIASDGWSMQVLSEEFVTLYNALRAGRPSPLKELAVQYADYSLWQRDYLRGEVMDSQLAYWQAQLADAPVVHSLPLARARGSQVRGQGARLHSRVTGQVVSQLEALAGEHQLTPFMVLHGVLAQVVSRHSGTTDVVIGTPVANRLQSELAPLLGCFVNTLVLRVDTARDDYLAHVRDVHLGAQAHQDIPFEQLVEQLSVERSTQHNPLVQIMLSMNVADVASTGSAPALDGVTLVELAQDEVRVKFELQLDVHLESDQLHLSWTWDTGLFDAQQIQTLDHHFTRLLESMVVGRDDMLSEQEMQHLVHDLNRTEVAYPQDVCMHELFEAQVRQQP</sequence>
<dbReference type="InterPro" id="IPR001242">
    <property type="entry name" value="Condensation_dom"/>
</dbReference>
<dbReference type="SUPFAM" id="SSF52777">
    <property type="entry name" value="CoA-dependent acyltransferases"/>
    <property type="match status" value="2"/>
</dbReference>
<dbReference type="AlphaFoldDB" id="A0A1H6NGH6"/>
<evidence type="ECO:0000313" key="2">
    <source>
        <dbReference type="EMBL" id="SEI14412.1"/>
    </source>
</evidence>
<dbReference type="Proteomes" id="UP000199371">
    <property type="component" value="Unassembled WGS sequence"/>
</dbReference>
<dbReference type="PANTHER" id="PTHR45398">
    <property type="match status" value="1"/>
</dbReference>
<evidence type="ECO:0000313" key="3">
    <source>
        <dbReference type="Proteomes" id="UP000199371"/>
    </source>
</evidence>
<dbReference type="PANTHER" id="PTHR45398:SF1">
    <property type="entry name" value="ENZYME, PUTATIVE (JCVI)-RELATED"/>
    <property type="match status" value="1"/>
</dbReference>
<accession>A0A1H6NGH6</accession>
<dbReference type="Gene3D" id="3.30.559.30">
    <property type="entry name" value="Nonribosomal peptide synthetase, condensation domain"/>
    <property type="match status" value="1"/>
</dbReference>
<gene>
    <name evidence="2" type="ORF">SAMN05660691_04192</name>
</gene>
<name>A0A1H6NGH6_9GAMM</name>
<protein>
    <submittedName>
        <fullName evidence="2">HxxPF-repeated domain-containing protein</fullName>
    </submittedName>
</protein>
<dbReference type="InterPro" id="IPR023213">
    <property type="entry name" value="CAT-like_dom_sf"/>
</dbReference>
<organism evidence="2 3">
    <name type="scientific">Rheinheimera pacifica</name>
    <dbReference type="NCBI Taxonomy" id="173990"/>
    <lineage>
        <taxon>Bacteria</taxon>
        <taxon>Pseudomonadati</taxon>
        <taxon>Pseudomonadota</taxon>
        <taxon>Gammaproteobacteria</taxon>
        <taxon>Chromatiales</taxon>
        <taxon>Chromatiaceae</taxon>
        <taxon>Rheinheimera</taxon>
    </lineage>
</organism>
<dbReference type="Gene3D" id="3.30.559.10">
    <property type="entry name" value="Chloramphenicol acetyltransferase-like domain"/>
    <property type="match status" value="1"/>
</dbReference>
<dbReference type="Pfam" id="PF00668">
    <property type="entry name" value="Condensation"/>
    <property type="match status" value="1"/>
</dbReference>
<proteinExistence type="predicted"/>